<feature type="compositionally biased region" description="Basic and acidic residues" evidence="1">
    <location>
        <begin position="1"/>
        <end position="14"/>
    </location>
</feature>
<evidence type="ECO:0000256" key="1">
    <source>
        <dbReference type="SAM" id="MobiDB-lite"/>
    </source>
</evidence>
<name>U2LEP9_9BACT</name>
<feature type="region of interest" description="Disordered" evidence="1">
    <location>
        <begin position="1"/>
        <end position="20"/>
    </location>
</feature>
<accession>U2LEP9</accession>
<dbReference type="PATRIC" id="fig|1081904.3.peg.1043"/>
<comment type="caution">
    <text evidence="2">The sequence shown here is derived from an EMBL/GenBank/DDBJ whole genome shotgun (WGS) entry which is preliminary data.</text>
</comment>
<sequence length="42" mass="4850">MEDVQAEKRGENKKRSLGGTAFIIETEYTENKKPPQRTALRK</sequence>
<dbReference type="Proteomes" id="UP000016600">
    <property type="component" value="Unassembled WGS sequence"/>
</dbReference>
<protein>
    <submittedName>
        <fullName evidence="2">Uncharacterized protein</fullName>
    </submittedName>
</protein>
<reference evidence="2 3" key="1">
    <citation type="submission" date="2013-08" db="EMBL/GenBank/DDBJ databases">
        <authorList>
            <person name="Durkin A.S."/>
            <person name="Haft D.R."/>
            <person name="McCorrison J."/>
            <person name="Torralba M."/>
            <person name="Gillis M."/>
            <person name="Haft D.H."/>
            <person name="Methe B."/>
            <person name="Sutton G."/>
            <person name="Nelson K.E."/>
        </authorList>
    </citation>
    <scope>NUCLEOTIDE SEQUENCE [LARGE SCALE GENOMIC DNA]</scope>
    <source>
        <strain evidence="2 3">F0068</strain>
    </source>
</reference>
<gene>
    <name evidence="2" type="ORF">HMPREF1218_1423</name>
</gene>
<proteinExistence type="predicted"/>
<dbReference type="EMBL" id="AWET01000021">
    <property type="protein sequence ID" value="ERK02781.1"/>
    <property type="molecule type" value="Genomic_DNA"/>
</dbReference>
<evidence type="ECO:0000313" key="3">
    <source>
        <dbReference type="Proteomes" id="UP000016600"/>
    </source>
</evidence>
<keyword evidence="3" id="KW-1185">Reference proteome</keyword>
<organism evidence="2 3">
    <name type="scientific">Hoylesella pleuritidis F0068</name>
    <dbReference type="NCBI Taxonomy" id="1081904"/>
    <lineage>
        <taxon>Bacteria</taxon>
        <taxon>Pseudomonadati</taxon>
        <taxon>Bacteroidota</taxon>
        <taxon>Bacteroidia</taxon>
        <taxon>Bacteroidales</taxon>
        <taxon>Prevotellaceae</taxon>
        <taxon>Hoylesella</taxon>
    </lineage>
</organism>
<dbReference type="AlphaFoldDB" id="U2LEP9"/>
<evidence type="ECO:0000313" key="2">
    <source>
        <dbReference type="EMBL" id="ERK02781.1"/>
    </source>
</evidence>